<dbReference type="EMBL" id="LRBV02000003">
    <property type="status" value="NOT_ANNOTATED_CDS"/>
    <property type="molecule type" value="Genomic_DNA"/>
</dbReference>
<feature type="region of interest" description="Disordered" evidence="1">
    <location>
        <begin position="97"/>
        <end position="121"/>
    </location>
</feature>
<sequence length="174" mass="19395">MYCVVSGEFSNGYSGLKNGVDFWDSKTSPGHVTLTLDVILTAENSGIQNGGEINLEVEDKLQSTGYSAGFRSRSCLLVRSSEPNHILIDVSEQQSPGTVSLVKPSMTSTSSSSSQPHRRARHHTIDAEMVNEQMNPEIDGEVEMEKELETILKHYTRNHRETHKPNRSTHQLQK</sequence>
<feature type="compositionally biased region" description="Low complexity" evidence="1">
    <location>
        <begin position="105"/>
        <end position="114"/>
    </location>
</feature>
<reference evidence="2" key="2">
    <citation type="submission" date="2021-01" db="UniProtKB">
        <authorList>
            <consortium name="EnsemblPlants"/>
        </authorList>
    </citation>
    <scope>IDENTIFICATION</scope>
</reference>
<proteinExistence type="predicted"/>
<keyword evidence="3" id="KW-1185">Reference proteome</keyword>
<organism evidence="2 3">
    <name type="scientific">Quercus lobata</name>
    <name type="common">Valley oak</name>
    <dbReference type="NCBI Taxonomy" id="97700"/>
    <lineage>
        <taxon>Eukaryota</taxon>
        <taxon>Viridiplantae</taxon>
        <taxon>Streptophyta</taxon>
        <taxon>Embryophyta</taxon>
        <taxon>Tracheophyta</taxon>
        <taxon>Spermatophyta</taxon>
        <taxon>Magnoliopsida</taxon>
        <taxon>eudicotyledons</taxon>
        <taxon>Gunneridae</taxon>
        <taxon>Pentapetalae</taxon>
        <taxon>rosids</taxon>
        <taxon>fabids</taxon>
        <taxon>Fagales</taxon>
        <taxon>Fagaceae</taxon>
        <taxon>Quercus</taxon>
    </lineage>
</organism>
<evidence type="ECO:0000313" key="3">
    <source>
        <dbReference type="Proteomes" id="UP000594261"/>
    </source>
</evidence>
<dbReference type="AlphaFoldDB" id="A0A7N2L8H4"/>
<dbReference type="InParanoid" id="A0A7N2L8H4"/>
<protein>
    <submittedName>
        <fullName evidence="2">Uncharacterized protein</fullName>
    </submittedName>
</protein>
<reference evidence="2 3" key="1">
    <citation type="journal article" date="2016" name="G3 (Bethesda)">
        <title>First Draft Assembly and Annotation of the Genome of a California Endemic Oak Quercus lobata Nee (Fagaceae).</title>
        <authorList>
            <person name="Sork V.L."/>
            <person name="Fitz-Gibbon S.T."/>
            <person name="Puiu D."/>
            <person name="Crepeau M."/>
            <person name="Gugger P.F."/>
            <person name="Sherman R."/>
            <person name="Stevens K."/>
            <person name="Langley C.H."/>
            <person name="Pellegrini M."/>
            <person name="Salzberg S.L."/>
        </authorList>
    </citation>
    <scope>NUCLEOTIDE SEQUENCE [LARGE SCALE GENOMIC DNA]</scope>
    <source>
        <strain evidence="2 3">cv. SW786</strain>
    </source>
</reference>
<dbReference type="Proteomes" id="UP000594261">
    <property type="component" value="Chromosome 3"/>
</dbReference>
<dbReference type="EnsemblPlants" id="QL03p048536:mrna">
    <property type="protein sequence ID" value="QL03p048536:mrna"/>
    <property type="gene ID" value="QL03p048536"/>
</dbReference>
<evidence type="ECO:0000256" key="1">
    <source>
        <dbReference type="SAM" id="MobiDB-lite"/>
    </source>
</evidence>
<evidence type="ECO:0000313" key="2">
    <source>
        <dbReference type="EnsemblPlants" id="QL03p048536:mrna"/>
    </source>
</evidence>
<dbReference type="Gramene" id="QL03p048536:mrna">
    <property type="protein sequence ID" value="QL03p048536:mrna"/>
    <property type="gene ID" value="QL03p048536"/>
</dbReference>
<name>A0A7N2L8H4_QUELO</name>
<accession>A0A7N2L8H4</accession>